<name>A0A7W4JVW6_9PROT</name>
<dbReference type="Proteomes" id="UP000555756">
    <property type="component" value="Unassembled WGS sequence"/>
</dbReference>
<comment type="caution">
    <text evidence="1">The sequence shown here is derived from an EMBL/GenBank/DDBJ whole genome shotgun (WGS) entry which is preliminary data.</text>
</comment>
<dbReference type="EMBL" id="JABEQF010000025">
    <property type="protein sequence ID" value="MBB2191869.1"/>
    <property type="molecule type" value="Genomic_DNA"/>
</dbReference>
<reference evidence="1 2" key="1">
    <citation type="submission" date="2020-04" db="EMBL/GenBank/DDBJ databases">
        <title>Description of novel Gluconacetobacter.</title>
        <authorList>
            <person name="Sombolestani A."/>
        </authorList>
    </citation>
    <scope>NUCLEOTIDE SEQUENCE [LARGE SCALE GENOMIC DNA]</scope>
    <source>
        <strain evidence="1 2">LMG 21311</strain>
    </source>
</reference>
<evidence type="ECO:0000313" key="2">
    <source>
        <dbReference type="Proteomes" id="UP000555756"/>
    </source>
</evidence>
<sequence>MDKSCDPEFNRVIRTCNDLRAALEDRIEHCSGRYVRGRLVPAVVMGLAIFVSGNADATCSRHIYNKSSKNWVFQAFPARAQNGDALGSVWFDGPSCQSENGPCVVKPGEVVATKFTTTNSEAKGQIRITDSLGKWVQGDYHGFEECPSVTGGPPFNRAVLANKPSRGDFTVLKDTWW</sequence>
<evidence type="ECO:0000313" key="1">
    <source>
        <dbReference type="EMBL" id="MBB2191869.1"/>
    </source>
</evidence>
<keyword evidence="2" id="KW-1185">Reference proteome</keyword>
<dbReference type="AlphaFoldDB" id="A0A7W4JVW6"/>
<protein>
    <submittedName>
        <fullName evidence="1">Uncharacterized protein</fullName>
    </submittedName>
</protein>
<proteinExistence type="predicted"/>
<dbReference type="RefSeq" id="WP_183120979.1">
    <property type="nucleotide sequence ID" value="NZ_JABEQF010000025.1"/>
</dbReference>
<gene>
    <name evidence="1" type="ORF">HLH34_18205</name>
</gene>
<organism evidence="1 2">
    <name type="scientific">Gluconacetobacter azotocaptans</name>
    <dbReference type="NCBI Taxonomy" id="142834"/>
    <lineage>
        <taxon>Bacteria</taxon>
        <taxon>Pseudomonadati</taxon>
        <taxon>Pseudomonadota</taxon>
        <taxon>Alphaproteobacteria</taxon>
        <taxon>Acetobacterales</taxon>
        <taxon>Acetobacteraceae</taxon>
        <taxon>Gluconacetobacter</taxon>
    </lineage>
</organism>
<accession>A0A7W4JVW6</accession>